<dbReference type="InParanoid" id="G1KLG9"/>
<dbReference type="GO" id="GO:0150052">
    <property type="term" value="P:regulation of postsynapse assembly"/>
    <property type="evidence" value="ECO:0007669"/>
    <property type="project" value="Ensembl"/>
</dbReference>
<dbReference type="Ensembl" id="ENSACAT00000011773.4">
    <property type="protein sequence ID" value="ENSACAP00000011533.3"/>
    <property type="gene ID" value="ENSACAG00000011654.4"/>
</dbReference>
<protein>
    <recommendedName>
        <fullName evidence="6">Reticulon</fullName>
    </recommendedName>
</protein>
<dbReference type="GO" id="GO:0030182">
    <property type="term" value="P:neuron differentiation"/>
    <property type="evidence" value="ECO:0000318"/>
    <property type="project" value="GO_Central"/>
</dbReference>
<dbReference type="HOGENOM" id="CLU_008323_0_0_1"/>
<feature type="domain" description="Reticulon" evidence="8">
    <location>
        <begin position="788"/>
        <end position="975"/>
    </location>
</feature>
<feature type="compositionally biased region" description="Basic and acidic residues" evidence="7">
    <location>
        <begin position="207"/>
        <end position="222"/>
    </location>
</feature>
<feature type="transmembrane region" description="Helical" evidence="6">
    <location>
        <begin position="917"/>
        <end position="938"/>
    </location>
</feature>
<feature type="region of interest" description="Disordered" evidence="7">
    <location>
        <begin position="66"/>
        <end position="93"/>
    </location>
</feature>
<feature type="region of interest" description="Disordered" evidence="7">
    <location>
        <begin position="302"/>
        <end position="330"/>
    </location>
</feature>
<dbReference type="GO" id="GO:1905580">
    <property type="term" value="P:positive regulation of ERBB3 signaling pathway"/>
    <property type="evidence" value="ECO:0007669"/>
    <property type="project" value="Ensembl"/>
</dbReference>
<feature type="compositionally biased region" description="Basic and acidic residues" evidence="7">
    <location>
        <begin position="119"/>
        <end position="131"/>
    </location>
</feature>
<dbReference type="GO" id="GO:0014069">
    <property type="term" value="C:postsynaptic density"/>
    <property type="evidence" value="ECO:0000318"/>
    <property type="project" value="GO_Central"/>
</dbReference>
<dbReference type="STRING" id="28377.ENSACAP00000011533"/>
<evidence type="ECO:0000256" key="5">
    <source>
        <dbReference type="ARBA" id="ARBA00023136"/>
    </source>
</evidence>
<gene>
    <name evidence="9" type="primary">RTN4</name>
</gene>
<keyword evidence="2 6" id="KW-0812">Transmembrane</keyword>
<feature type="compositionally biased region" description="Basic and acidic residues" evidence="7">
    <location>
        <begin position="151"/>
        <end position="168"/>
    </location>
</feature>
<feature type="region of interest" description="Disordered" evidence="7">
    <location>
        <begin position="599"/>
        <end position="635"/>
    </location>
</feature>
<dbReference type="GO" id="GO:0098978">
    <property type="term" value="C:glutamatergic synapse"/>
    <property type="evidence" value="ECO:0007669"/>
    <property type="project" value="Ensembl"/>
</dbReference>
<evidence type="ECO:0000259" key="8">
    <source>
        <dbReference type="PROSITE" id="PS50845"/>
    </source>
</evidence>
<keyword evidence="3 6" id="KW-0256">Endoplasmic reticulum</keyword>
<dbReference type="Pfam" id="PF02453">
    <property type="entry name" value="Reticulon"/>
    <property type="match status" value="1"/>
</dbReference>
<dbReference type="Bgee" id="ENSACAG00000011654">
    <property type="expression patterns" value="Expressed in skeletal muscle tissue and 13 other cell types or tissues"/>
</dbReference>
<accession>G1KLG9</accession>
<dbReference type="GO" id="GO:0090156">
    <property type="term" value="P:intracellular sphingolipid homeostasis"/>
    <property type="evidence" value="ECO:0007669"/>
    <property type="project" value="Ensembl"/>
</dbReference>
<dbReference type="Gene3D" id="1.20.5.2480">
    <property type="match status" value="1"/>
</dbReference>
<dbReference type="InterPro" id="IPR046964">
    <property type="entry name" value="RTN1-4"/>
</dbReference>
<keyword evidence="4 6" id="KW-1133">Transmembrane helix</keyword>
<evidence type="ECO:0000256" key="3">
    <source>
        <dbReference type="ARBA" id="ARBA00022824"/>
    </source>
</evidence>
<dbReference type="GO" id="GO:0007413">
    <property type="term" value="P:axonal fasciculation"/>
    <property type="evidence" value="ECO:0007669"/>
    <property type="project" value="Ensembl"/>
</dbReference>
<dbReference type="GO" id="GO:0007420">
    <property type="term" value="P:brain development"/>
    <property type="evidence" value="ECO:0000318"/>
    <property type="project" value="GO_Central"/>
</dbReference>
<keyword evidence="5 6" id="KW-0472">Membrane</keyword>
<dbReference type="GO" id="GO:0051292">
    <property type="term" value="P:nuclear pore complex assembly"/>
    <property type="evidence" value="ECO:0007669"/>
    <property type="project" value="Ensembl"/>
</dbReference>
<feature type="compositionally biased region" description="Low complexity" evidence="7">
    <location>
        <begin position="133"/>
        <end position="144"/>
    </location>
</feature>
<dbReference type="GO" id="GO:0005635">
    <property type="term" value="C:nuclear envelope"/>
    <property type="evidence" value="ECO:0007669"/>
    <property type="project" value="Ensembl"/>
</dbReference>
<dbReference type="GO" id="GO:0051897">
    <property type="term" value="P:positive regulation of phosphatidylinositol 3-kinase/protein kinase B signal transduction"/>
    <property type="evidence" value="ECO:0007669"/>
    <property type="project" value="Ensembl"/>
</dbReference>
<dbReference type="PANTHER" id="PTHR45799">
    <property type="entry name" value="RETICULON-LIKE PROTEIN"/>
    <property type="match status" value="1"/>
</dbReference>
<evidence type="ECO:0000256" key="4">
    <source>
        <dbReference type="ARBA" id="ARBA00022989"/>
    </source>
</evidence>
<feature type="compositionally biased region" description="Polar residues" evidence="7">
    <location>
        <begin position="305"/>
        <end position="317"/>
    </location>
</feature>
<evidence type="ECO:0000313" key="9">
    <source>
        <dbReference type="Ensembl" id="ENSACAP00000011533.3"/>
    </source>
</evidence>
<dbReference type="GO" id="GO:0071787">
    <property type="term" value="P:endoplasmic reticulum tubular network formation"/>
    <property type="evidence" value="ECO:0000318"/>
    <property type="project" value="GO_Central"/>
</dbReference>
<dbReference type="GO" id="GO:1905552">
    <property type="term" value="P:positive regulation of protein localization to endoplasmic reticulum"/>
    <property type="evidence" value="ECO:0007669"/>
    <property type="project" value="Ensembl"/>
</dbReference>
<reference evidence="9 10" key="1">
    <citation type="submission" date="2009-12" db="EMBL/GenBank/DDBJ databases">
        <title>The Genome Sequence of Anolis carolinensis (Green Anole Lizard).</title>
        <authorList>
            <consortium name="The Genome Sequencing Platform"/>
            <person name="Di Palma F."/>
            <person name="Alfoldi J."/>
            <person name="Heiman D."/>
            <person name="Young S."/>
            <person name="Grabherr M."/>
            <person name="Johnson J."/>
            <person name="Lander E.S."/>
            <person name="Lindblad-Toh K."/>
        </authorList>
    </citation>
    <scope>NUCLEOTIDE SEQUENCE [LARGE SCALE GENOMIC DNA]</scope>
    <source>
        <strain evidence="9 10">JBL SC #1</strain>
    </source>
</reference>
<dbReference type="GeneTree" id="ENSGT00940000156568"/>
<dbReference type="GO" id="GO:0098826">
    <property type="term" value="C:endoplasmic reticulum tubular network membrane"/>
    <property type="evidence" value="ECO:0007669"/>
    <property type="project" value="Ensembl"/>
</dbReference>
<comment type="subcellular location">
    <subcellularLocation>
        <location evidence="1 6">Endoplasmic reticulum membrane</location>
        <topology evidence="1 6">Multi-pass membrane protein</topology>
    </subcellularLocation>
</comment>
<feature type="compositionally biased region" description="Polar residues" evidence="7">
    <location>
        <begin position="252"/>
        <end position="271"/>
    </location>
</feature>
<evidence type="ECO:0000256" key="7">
    <source>
        <dbReference type="SAM" id="MobiDB-lite"/>
    </source>
</evidence>
<dbReference type="GO" id="GO:0060317">
    <property type="term" value="P:cardiac epithelial to mesenchymal transition"/>
    <property type="evidence" value="ECO:0007669"/>
    <property type="project" value="Ensembl"/>
</dbReference>
<evidence type="ECO:0000256" key="1">
    <source>
        <dbReference type="ARBA" id="ARBA00004477"/>
    </source>
</evidence>
<dbReference type="GO" id="GO:0034165">
    <property type="term" value="P:positive regulation of toll-like receptor 9 signaling pathway"/>
    <property type="evidence" value="ECO:0007669"/>
    <property type="project" value="Ensembl"/>
</dbReference>
<dbReference type="GO" id="GO:0010634">
    <property type="term" value="P:positive regulation of epithelial cell migration"/>
    <property type="evidence" value="ECO:0007669"/>
    <property type="project" value="Ensembl"/>
</dbReference>
<dbReference type="GO" id="GO:1902430">
    <property type="term" value="P:negative regulation of amyloid-beta formation"/>
    <property type="evidence" value="ECO:0007669"/>
    <property type="project" value="Ensembl"/>
</dbReference>
<proteinExistence type="predicted"/>
<feature type="region of interest" description="Disordered" evidence="7">
    <location>
        <begin position="443"/>
        <end position="462"/>
    </location>
</feature>
<dbReference type="PROSITE" id="PS50845">
    <property type="entry name" value="RETICULON"/>
    <property type="match status" value="1"/>
</dbReference>
<feature type="compositionally biased region" description="Polar residues" evidence="7">
    <location>
        <begin position="611"/>
        <end position="620"/>
    </location>
</feature>
<dbReference type="FunFam" id="1.20.5.2480:FF:000001">
    <property type="entry name" value="Reticulon"/>
    <property type="match status" value="1"/>
</dbReference>
<sequence>MHSSADKGMELQEQLGRGRSAGQEDFTAVPLDATASLPSLSPLSVNPFKEYAAHDAVSDGLLAKSSYGHSESETFKSSPKNAHNPFLADDVGEIPEFKHSDAMPAYAGAEPFFLSQMKEAMDTQGKPDAEKFPSSQQDSSPDSPVELFMKQGKDTSLDDGKHDIDDYGKNQNQSAKDEYADFKPFQLSWASNESSNLKDAPSNLLDGRLESDIDKDELEKAKTQPAQKYFEKENESSNEDISFPSTPEALEESSQAYISCTTVESTGTSEDITAKSLPVVEEQASENKTDEKKIAEMKAHFGTEPSGTQAELASSLVQKADSEKAEDMLKKQSDVVANMPEGLTPDLVQEAYESELHEAISPKLGYETKIDLVQTSEPPQEPLSVSVQLCPSFETGPEASPSPVLPDIVMEAPLTAGTTGVVGSAIQVESSSVESLMASGDYENDYDSAMQTSEKPPSYQEAMNVPVTQVAETKVETDDKKPKKGAPLEDLENSYISIACDLVKETKVSNESVSPSFADYSTTAIPEFVSRPVPEYTEHAEKTFQKSEKSDLFHPEPEFGLSQKEKEAVNEKPFEVATEIVPKGGQEEKQEEMLLSLSKPYLESFQPPQEPSKNAATSWSPEKDTADLVKQEKTPQKYMEEVKVFADDFPVSKEPKVGDTIVPSAESSPETEDFPTIPYQAAKSVMAATKKDTVVDTKGQEPHEAVKAELRQAPYQEVAQDLSLKNVHVKTEEREATPHKQDAEVAPLSAAEKKVVSVGKEAERGVATVKEKEKSPPLFSSKLSKLSVVDLLYWRDVKKTGVVFGASLFLLLSLTVFSIVSVVAYIALALLSVTISLRIYKGVIQAIQKSDEGHPFRAYLDKDVAVSEEIVQKYSNVVLGHFNSGVKELRRLFLVDDLVDSLKFAVLMWVFTYVGALFNGLTLLILALISLFSIPIIYEKHQAQIDHYVGLVNKNVKDGMAKIQAKIPGIKRKAE</sequence>
<feature type="region of interest" description="Disordered" evidence="7">
    <location>
        <begin position="191"/>
        <end position="290"/>
    </location>
</feature>
<dbReference type="GO" id="GO:0005789">
    <property type="term" value="C:endoplasmic reticulum membrane"/>
    <property type="evidence" value="ECO:0000318"/>
    <property type="project" value="GO_Central"/>
</dbReference>
<dbReference type="GO" id="GO:0050804">
    <property type="term" value="P:modulation of chemical synaptic transmission"/>
    <property type="evidence" value="ECO:0007669"/>
    <property type="project" value="Ensembl"/>
</dbReference>
<dbReference type="GO" id="GO:0061462">
    <property type="term" value="P:protein localization to lysosome"/>
    <property type="evidence" value="ECO:0007669"/>
    <property type="project" value="Ensembl"/>
</dbReference>
<reference evidence="9" key="3">
    <citation type="submission" date="2025-09" db="UniProtKB">
        <authorList>
            <consortium name="Ensembl"/>
        </authorList>
    </citation>
    <scope>IDENTIFICATION</scope>
</reference>
<dbReference type="GO" id="GO:0050821">
    <property type="term" value="P:protein stabilization"/>
    <property type="evidence" value="ECO:0007669"/>
    <property type="project" value="Ensembl"/>
</dbReference>
<evidence type="ECO:0000256" key="6">
    <source>
        <dbReference type="RuleBase" id="RU210713"/>
    </source>
</evidence>
<dbReference type="AlphaFoldDB" id="G1KLG9"/>
<name>G1KLG9_ANOCA</name>
<feature type="compositionally biased region" description="Basic and acidic residues" evidence="7">
    <location>
        <begin position="621"/>
        <end position="635"/>
    </location>
</feature>
<dbReference type="GO" id="GO:1990809">
    <property type="term" value="P:endoplasmic reticulum tubular network membrane organization"/>
    <property type="evidence" value="ECO:0000318"/>
    <property type="project" value="GO_Central"/>
</dbReference>
<dbReference type="GO" id="GO:0043005">
    <property type="term" value="C:neuron projection"/>
    <property type="evidence" value="ECO:0000318"/>
    <property type="project" value="GO_Central"/>
</dbReference>
<feature type="region of interest" description="Disordered" evidence="7">
    <location>
        <begin position="653"/>
        <end position="676"/>
    </location>
</feature>
<dbReference type="GO" id="GO:0031625">
    <property type="term" value="F:ubiquitin protein ligase binding"/>
    <property type="evidence" value="ECO:0007669"/>
    <property type="project" value="Ensembl"/>
</dbReference>
<dbReference type="GO" id="GO:2000172">
    <property type="term" value="P:regulation of branching morphogenesis of a nerve"/>
    <property type="evidence" value="ECO:0007669"/>
    <property type="project" value="Ensembl"/>
</dbReference>
<keyword evidence="10" id="KW-1185">Reference proteome</keyword>
<dbReference type="GO" id="GO:0043025">
    <property type="term" value="C:neuronal cell body"/>
    <property type="evidence" value="ECO:0007669"/>
    <property type="project" value="Ensembl"/>
</dbReference>
<feature type="region of interest" description="Disordered" evidence="7">
    <location>
        <begin position="118"/>
        <end position="179"/>
    </location>
</feature>
<evidence type="ECO:0000313" key="10">
    <source>
        <dbReference type="Proteomes" id="UP000001646"/>
    </source>
</evidence>
<feature type="region of interest" description="Disordered" evidence="7">
    <location>
        <begin position="539"/>
        <end position="571"/>
    </location>
</feature>
<dbReference type="GO" id="GO:0021801">
    <property type="term" value="P:cerebral cortex radial glia-guided migration"/>
    <property type="evidence" value="ECO:0007669"/>
    <property type="project" value="Ensembl"/>
</dbReference>
<reference evidence="9" key="2">
    <citation type="submission" date="2025-08" db="UniProtKB">
        <authorList>
            <consortium name="Ensembl"/>
        </authorList>
    </citation>
    <scope>IDENTIFICATION</scope>
</reference>
<feature type="region of interest" description="Disordered" evidence="7">
    <location>
        <begin position="1"/>
        <end position="27"/>
    </location>
</feature>
<feature type="transmembrane region" description="Helical" evidence="6">
    <location>
        <begin position="808"/>
        <end position="831"/>
    </location>
</feature>
<dbReference type="Proteomes" id="UP000001646">
    <property type="component" value="Chromosome 1"/>
</dbReference>
<organism evidence="9 10">
    <name type="scientific">Anolis carolinensis</name>
    <name type="common">Green anole</name>
    <name type="synonym">American chameleon</name>
    <dbReference type="NCBI Taxonomy" id="28377"/>
    <lineage>
        <taxon>Eukaryota</taxon>
        <taxon>Metazoa</taxon>
        <taxon>Chordata</taxon>
        <taxon>Craniata</taxon>
        <taxon>Vertebrata</taxon>
        <taxon>Euteleostomi</taxon>
        <taxon>Lepidosauria</taxon>
        <taxon>Squamata</taxon>
        <taxon>Bifurcata</taxon>
        <taxon>Unidentata</taxon>
        <taxon>Episquamata</taxon>
        <taxon>Toxicofera</taxon>
        <taxon>Iguania</taxon>
        <taxon>Dactyloidae</taxon>
        <taxon>Anolis</taxon>
    </lineage>
</organism>
<dbReference type="InterPro" id="IPR003388">
    <property type="entry name" value="Reticulon"/>
</dbReference>
<feature type="compositionally biased region" description="Basic and acidic residues" evidence="7">
    <location>
        <begin position="320"/>
        <end position="330"/>
    </location>
</feature>
<dbReference type="PANTHER" id="PTHR45799:SF1">
    <property type="entry name" value="RETICULON-4"/>
    <property type="match status" value="1"/>
</dbReference>
<feature type="compositionally biased region" description="Basic and acidic residues" evidence="7">
    <location>
        <begin position="1"/>
        <end position="10"/>
    </location>
</feature>
<dbReference type="GO" id="GO:0030517">
    <property type="term" value="P:negative regulation of axon extension"/>
    <property type="evidence" value="ECO:0007669"/>
    <property type="project" value="Ensembl"/>
</dbReference>
<evidence type="ECO:0000256" key="2">
    <source>
        <dbReference type="ARBA" id="ARBA00022692"/>
    </source>
</evidence>
<dbReference type="eggNOG" id="KOG1792">
    <property type="taxonomic scope" value="Eukaryota"/>
</dbReference>